<sequence length="885" mass="101638">MKRNFLRHICFALIAILLVTFTATAAVLQQDDGGSRKVKIKVYLKMGKKGEPKPAKTVQYCTSFRSINKALDAANRINVANTKVFSGDPKALEKELRSLGIAFKLSKSNGEIEEFLMSGQGVVVFDEEYGAKAVEIKSGQDKFTVTLESSDQILDETVVDGKYRNTNPTMKPVPGMDTGDRVTFNVNFTIPEGYTTEKSRIICQPMAVDCQTEDTIAYLQPIILEGAEYHKKQDKRMGFNYMKNDSVARGYDPSYVLERDKEVAYSTNVTFKKPDKEKTYRGSYRVVLEDYHHRTWDSGEMTTGSCLAFKPLKFLDFSVTAAEMPLTSEFQEAAEENMANVTRDLRLKFAVGKDVLLNDSMNIVEQQAIVKELKSYGDLLWDVQVQGGASPEGSVELNTRLATQRAAVARNILKRHLSSDIRVSTLEPRVFTWEDVLEQVGKNGNQEVYDAVKNTIETYKPNEVFGMLKLQPFFESDIAPILENLRIMVVKYRYEIKHIMNAEEAVENYFAHKREYISGEKKMSNGDYFNLLATVTDSLELDTITTLAYKHVIAQSDYTRLKLAPYVANQMALMASRRGMPDVNILKPFIDFRKGVNQMDMSDRYNPVKINREQLVLNQAVMYFQEAKLDTAMFFIEMLEKKNVQLQATKRLRMLITFQQGYPFYIQGLITDPEQVAKIKEAERYVFSTGDDNRAIIYTELHGYLNKSRKECEALIDRMPDDNPKKWYLKGIIWADEWGREPQIDDYSAANSGFKELTEEEENELLRTDPEKAEEYYKQLDEYKKKNTGPQLDVSKVPFYLAYFQHSFDLEPKFIRLYRNEGNVNDDIRKKSKYMRKDIPAYRKKFEILKAYTDRKKAEESGAVSETKEEVQSADNKDNTADDNK</sequence>
<evidence type="ECO:0000313" key="4">
    <source>
        <dbReference type="Proteomes" id="UP000004407"/>
    </source>
</evidence>
<dbReference type="RefSeq" id="WP_007898344.1">
    <property type="nucleotide sequence ID" value="NZ_JH379396.1"/>
</dbReference>
<dbReference type="Gene3D" id="3.30.1330.60">
    <property type="entry name" value="OmpA-like domain"/>
    <property type="match status" value="1"/>
</dbReference>
<dbReference type="HOGENOM" id="CLU_325672_0_0_10"/>
<feature type="chain" id="PRO_5003485560" description="OmpA-like domain-containing protein" evidence="2">
    <location>
        <begin position="26"/>
        <end position="885"/>
    </location>
</feature>
<protein>
    <recommendedName>
        <fullName evidence="5">OmpA-like domain-containing protein</fullName>
    </recommendedName>
</protein>
<evidence type="ECO:0000256" key="1">
    <source>
        <dbReference type="SAM" id="MobiDB-lite"/>
    </source>
</evidence>
<feature type="region of interest" description="Disordered" evidence="1">
    <location>
        <begin position="855"/>
        <end position="885"/>
    </location>
</feature>
<proteinExistence type="predicted"/>
<dbReference type="AlphaFoldDB" id="G6AW98"/>
<evidence type="ECO:0008006" key="5">
    <source>
        <dbReference type="Google" id="ProtNLM"/>
    </source>
</evidence>
<organism evidence="3 4">
    <name type="scientific">Leyella stercorea DSM 18206</name>
    <dbReference type="NCBI Taxonomy" id="1002367"/>
    <lineage>
        <taxon>Bacteria</taxon>
        <taxon>Pseudomonadati</taxon>
        <taxon>Bacteroidota</taxon>
        <taxon>Bacteroidia</taxon>
        <taxon>Bacteroidales</taxon>
        <taxon>Prevotellaceae</taxon>
        <taxon>Leyella</taxon>
    </lineage>
</organism>
<evidence type="ECO:0000313" key="3">
    <source>
        <dbReference type="EMBL" id="EHJ41301.1"/>
    </source>
</evidence>
<evidence type="ECO:0000256" key="2">
    <source>
        <dbReference type="SAM" id="SignalP"/>
    </source>
</evidence>
<dbReference type="SUPFAM" id="SSF103088">
    <property type="entry name" value="OmpA-like"/>
    <property type="match status" value="1"/>
</dbReference>
<dbReference type="Proteomes" id="UP000004407">
    <property type="component" value="Unassembled WGS sequence"/>
</dbReference>
<name>G6AW98_9BACT</name>
<dbReference type="eggNOG" id="ENOG5033UZ0">
    <property type="taxonomic scope" value="Bacteria"/>
</dbReference>
<dbReference type="InterPro" id="IPR036737">
    <property type="entry name" value="OmpA-like_sf"/>
</dbReference>
<feature type="signal peptide" evidence="2">
    <location>
        <begin position="1"/>
        <end position="25"/>
    </location>
</feature>
<dbReference type="PATRIC" id="fig|1002367.3.peg.710"/>
<dbReference type="EMBL" id="AFZZ01000084">
    <property type="protein sequence ID" value="EHJ41301.1"/>
    <property type="molecule type" value="Genomic_DNA"/>
</dbReference>
<gene>
    <name evidence="3" type="ORF">HMPREF0673_00896</name>
</gene>
<dbReference type="GeneID" id="78336670"/>
<reference evidence="3 4" key="1">
    <citation type="submission" date="2011-08" db="EMBL/GenBank/DDBJ databases">
        <authorList>
            <person name="Weinstock G."/>
            <person name="Sodergren E."/>
            <person name="Clifton S."/>
            <person name="Fulton L."/>
            <person name="Fulton B."/>
            <person name="Courtney L."/>
            <person name="Fronick C."/>
            <person name="Harrison M."/>
            <person name="Strong C."/>
            <person name="Farmer C."/>
            <person name="Delahaunty K."/>
            <person name="Markovic C."/>
            <person name="Hall O."/>
            <person name="Minx P."/>
            <person name="Tomlinson C."/>
            <person name="Mitreva M."/>
            <person name="Hou S."/>
            <person name="Chen J."/>
            <person name="Wollam A."/>
            <person name="Pepin K.H."/>
            <person name="Johnson M."/>
            <person name="Bhonagiri V."/>
            <person name="Zhang X."/>
            <person name="Suruliraj S."/>
            <person name="Warren W."/>
            <person name="Chinwalla A."/>
            <person name="Mardis E.R."/>
            <person name="Wilson R.K."/>
        </authorList>
    </citation>
    <scope>NUCLEOTIDE SEQUENCE [LARGE SCALE GENOMIC DNA]</scope>
    <source>
        <strain evidence="3 4">DSM 18206</strain>
    </source>
</reference>
<accession>G6AW98</accession>
<keyword evidence="2" id="KW-0732">Signal</keyword>
<comment type="caution">
    <text evidence="3">The sequence shown here is derived from an EMBL/GenBank/DDBJ whole genome shotgun (WGS) entry which is preliminary data.</text>
</comment>